<dbReference type="SUPFAM" id="SSF48340">
    <property type="entry name" value="Interferon-induced guanylate-binding protein 1 (GBP1), C-terminal domain"/>
    <property type="match status" value="1"/>
</dbReference>
<keyword evidence="1" id="KW-0547">Nucleotide-binding</keyword>
<dbReference type="Pfam" id="PF02263">
    <property type="entry name" value="GBP"/>
    <property type="match status" value="1"/>
</dbReference>
<dbReference type="GO" id="GO:0003924">
    <property type="term" value="F:GTPase activity"/>
    <property type="evidence" value="ECO:0007669"/>
    <property type="project" value="InterPro"/>
</dbReference>
<dbReference type="GO" id="GO:0005525">
    <property type="term" value="F:GTP binding"/>
    <property type="evidence" value="ECO:0007669"/>
    <property type="project" value="UniProtKB-KW"/>
</dbReference>
<dbReference type="AlphaFoldDB" id="A0A9Q0NHI6"/>
<evidence type="ECO:0000256" key="2">
    <source>
        <dbReference type="ARBA" id="ARBA00022801"/>
    </source>
</evidence>
<feature type="domain" description="GB1/RHD3-type G" evidence="6">
    <location>
        <begin position="115"/>
        <end position="278"/>
    </location>
</feature>
<protein>
    <submittedName>
        <fullName evidence="7">Atlastin</fullName>
    </submittedName>
</protein>
<dbReference type="InterPro" id="IPR030386">
    <property type="entry name" value="G_GB1_RHD3_dom"/>
</dbReference>
<dbReference type="PANTHER" id="PTHR10751">
    <property type="entry name" value="GUANYLATE BINDING PROTEIN"/>
    <property type="match status" value="1"/>
</dbReference>
<evidence type="ECO:0000313" key="7">
    <source>
        <dbReference type="EMBL" id="KAJ6649654.1"/>
    </source>
</evidence>
<feature type="region of interest" description="Disordered" evidence="5">
    <location>
        <begin position="1"/>
        <end position="77"/>
    </location>
</feature>
<evidence type="ECO:0000256" key="1">
    <source>
        <dbReference type="ARBA" id="ARBA00022741"/>
    </source>
</evidence>
<feature type="compositionally biased region" description="Acidic residues" evidence="5">
    <location>
        <begin position="1"/>
        <end position="22"/>
    </location>
</feature>
<dbReference type="Proteomes" id="UP001151699">
    <property type="component" value="Chromosome A"/>
</dbReference>
<dbReference type="SUPFAM" id="SSF52540">
    <property type="entry name" value="P-loop containing nucleoside triphosphate hydrolases"/>
    <property type="match status" value="1"/>
</dbReference>
<comment type="caution">
    <text evidence="7">The sequence shown here is derived from an EMBL/GenBank/DDBJ whole genome shotgun (WGS) entry which is preliminary data.</text>
</comment>
<dbReference type="InterPro" id="IPR027417">
    <property type="entry name" value="P-loop_NTPase"/>
</dbReference>
<evidence type="ECO:0000313" key="8">
    <source>
        <dbReference type="Proteomes" id="UP001151699"/>
    </source>
</evidence>
<accession>A0A9Q0NHI6</accession>
<dbReference type="OrthoDB" id="7788754at2759"/>
<evidence type="ECO:0000256" key="3">
    <source>
        <dbReference type="ARBA" id="ARBA00023134"/>
    </source>
</evidence>
<sequence>MFGDDREDGDCLSENYDESTDSEVEHISDASEDEDDEISRESIYAPLRYKSSPQYKLTSRPDHKHKHTKKLSLPSTPVVTSVPPTAVQIVTLENHVFHVQSNLTDKLLNDPRIKDRSLFIFSITGPARKGKSFFLNFPLKYLWAQYEKHDLDDWMGEHRVDKQLNGFRWSSSKKRETTGIWMYSHIFTHDYSNGDKVAIIVLDTQGLHDHDSSIKDCTAIFAISTLMSSLQCYNVMQNIQENNLRDLHFFTEYARLALNQTTEIPFQKLLFLVRDWPYAKDVNYGYGDTYMEEILTATNEQTPEMHQMRNDINSTFEQINAFLMPYPGTYIAEGMAENSSHVDTPNVDAKFIKYVKMLVPSIFAPNNLILKRINGQKMHARDFKTFLEKYVEIFNGNELPDAKSSLMATAEASLSTLIKECLNLYEESMFNFITLRVHVTLSELIVHHEKSEEAAWSLFRNRPKFGGQEMILSFRRQLQHDIDTKYGFLEMENERIGQLIADREKANALKKPGAVTGGSCSLMAWHPILIAIFTISVCGAYRQISQ</sequence>
<keyword evidence="2" id="KW-0378">Hydrolase</keyword>
<keyword evidence="3" id="KW-0342">GTP-binding</keyword>
<keyword evidence="8" id="KW-1185">Reference proteome</keyword>
<name>A0A9Q0NHI6_9DIPT</name>
<gene>
    <name evidence="7" type="primary">atl_3</name>
    <name evidence="7" type="ORF">Bhyg_04892</name>
</gene>
<evidence type="ECO:0000259" key="6">
    <source>
        <dbReference type="PROSITE" id="PS51715"/>
    </source>
</evidence>
<evidence type="ECO:0000256" key="4">
    <source>
        <dbReference type="PROSITE-ProRule" id="PRU01052"/>
    </source>
</evidence>
<comment type="similarity">
    <text evidence="4">Belongs to the TRAFAC class dynamin-like GTPase superfamily. GB1/RHD3 GTPase family.</text>
</comment>
<proteinExistence type="inferred from homology"/>
<evidence type="ECO:0000256" key="5">
    <source>
        <dbReference type="SAM" id="MobiDB-lite"/>
    </source>
</evidence>
<dbReference type="Gene3D" id="1.20.58.420">
    <property type="entry name" value="AHSP"/>
    <property type="match status" value="1"/>
</dbReference>
<dbReference type="InterPro" id="IPR036543">
    <property type="entry name" value="Guanylate-bd_C_sf"/>
</dbReference>
<reference evidence="7" key="1">
    <citation type="submission" date="2022-07" db="EMBL/GenBank/DDBJ databases">
        <authorList>
            <person name="Trinca V."/>
            <person name="Uliana J.V.C."/>
            <person name="Torres T.T."/>
            <person name="Ward R.J."/>
            <person name="Monesi N."/>
        </authorList>
    </citation>
    <scope>NUCLEOTIDE SEQUENCE</scope>
    <source>
        <strain evidence="7">HSMRA1968</strain>
        <tissue evidence="7">Whole embryos</tissue>
    </source>
</reference>
<dbReference type="Gene3D" id="3.40.50.300">
    <property type="entry name" value="P-loop containing nucleotide triphosphate hydrolases"/>
    <property type="match status" value="1"/>
</dbReference>
<organism evidence="7 8">
    <name type="scientific">Pseudolycoriella hygida</name>
    <dbReference type="NCBI Taxonomy" id="35572"/>
    <lineage>
        <taxon>Eukaryota</taxon>
        <taxon>Metazoa</taxon>
        <taxon>Ecdysozoa</taxon>
        <taxon>Arthropoda</taxon>
        <taxon>Hexapoda</taxon>
        <taxon>Insecta</taxon>
        <taxon>Pterygota</taxon>
        <taxon>Neoptera</taxon>
        <taxon>Endopterygota</taxon>
        <taxon>Diptera</taxon>
        <taxon>Nematocera</taxon>
        <taxon>Sciaroidea</taxon>
        <taxon>Sciaridae</taxon>
        <taxon>Pseudolycoriella</taxon>
    </lineage>
</organism>
<dbReference type="InterPro" id="IPR015894">
    <property type="entry name" value="Guanylate-bd_N"/>
</dbReference>
<dbReference type="PROSITE" id="PS51715">
    <property type="entry name" value="G_GB1_RHD3"/>
    <property type="match status" value="1"/>
</dbReference>
<dbReference type="EMBL" id="WJQU01000001">
    <property type="protein sequence ID" value="KAJ6649654.1"/>
    <property type="molecule type" value="Genomic_DNA"/>
</dbReference>